<gene>
    <name evidence="1" type="ORF">RRG08_043497</name>
</gene>
<name>A0AAE0YFK7_9GAST</name>
<sequence length="186" mass="20369">MTGNNLSVDQADNARVFDLVVVVGSARICISDSLSKSRLDQHTGADDQAHSRRKLMLFSSRRARTSLRGQSRGYGGDKHLLQVNDSVQTAWQASSRVASLHDGRPLTGLNRRKHWSSVQGLYLEKLVTGGSWKDGHIGLEETGARRQASPLTSPWSPFNQCPVDDVGRAVMIADCSSREWPSQLGA</sequence>
<accession>A0AAE0YFK7</accession>
<keyword evidence="2" id="KW-1185">Reference proteome</keyword>
<reference evidence="1" key="1">
    <citation type="journal article" date="2023" name="G3 (Bethesda)">
        <title>A reference genome for the long-term kleptoplast-retaining sea slug Elysia crispata morphotype clarki.</title>
        <authorList>
            <person name="Eastman K.E."/>
            <person name="Pendleton A.L."/>
            <person name="Shaikh M.A."/>
            <person name="Suttiyut T."/>
            <person name="Ogas R."/>
            <person name="Tomko P."/>
            <person name="Gavelis G."/>
            <person name="Widhalm J.R."/>
            <person name="Wisecaver J.H."/>
        </authorList>
    </citation>
    <scope>NUCLEOTIDE SEQUENCE</scope>
    <source>
        <strain evidence="1">ECLA1</strain>
    </source>
</reference>
<evidence type="ECO:0000313" key="2">
    <source>
        <dbReference type="Proteomes" id="UP001283361"/>
    </source>
</evidence>
<dbReference type="AlphaFoldDB" id="A0AAE0YFK7"/>
<dbReference type="EMBL" id="JAWDGP010006298">
    <property type="protein sequence ID" value="KAK3743765.1"/>
    <property type="molecule type" value="Genomic_DNA"/>
</dbReference>
<protein>
    <submittedName>
        <fullName evidence="1">Uncharacterized protein</fullName>
    </submittedName>
</protein>
<evidence type="ECO:0000313" key="1">
    <source>
        <dbReference type="EMBL" id="KAK3743765.1"/>
    </source>
</evidence>
<organism evidence="1 2">
    <name type="scientific">Elysia crispata</name>
    <name type="common">lettuce slug</name>
    <dbReference type="NCBI Taxonomy" id="231223"/>
    <lineage>
        <taxon>Eukaryota</taxon>
        <taxon>Metazoa</taxon>
        <taxon>Spiralia</taxon>
        <taxon>Lophotrochozoa</taxon>
        <taxon>Mollusca</taxon>
        <taxon>Gastropoda</taxon>
        <taxon>Heterobranchia</taxon>
        <taxon>Euthyneura</taxon>
        <taxon>Panpulmonata</taxon>
        <taxon>Sacoglossa</taxon>
        <taxon>Placobranchoidea</taxon>
        <taxon>Plakobranchidae</taxon>
        <taxon>Elysia</taxon>
    </lineage>
</organism>
<proteinExistence type="predicted"/>
<comment type="caution">
    <text evidence="1">The sequence shown here is derived from an EMBL/GenBank/DDBJ whole genome shotgun (WGS) entry which is preliminary data.</text>
</comment>
<dbReference type="Proteomes" id="UP001283361">
    <property type="component" value="Unassembled WGS sequence"/>
</dbReference>